<dbReference type="InterPro" id="IPR036505">
    <property type="entry name" value="Amidase/PGRP_sf"/>
</dbReference>
<organism evidence="2 3">
    <name type="scientific">Paenibacillus alba</name>
    <dbReference type="NCBI Taxonomy" id="1197127"/>
    <lineage>
        <taxon>Bacteria</taxon>
        <taxon>Bacillati</taxon>
        <taxon>Bacillota</taxon>
        <taxon>Bacilli</taxon>
        <taxon>Bacillales</taxon>
        <taxon>Paenibacillaceae</taxon>
        <taxon>Paenibacillus</taxon>
    </lineage>
</organism>
<dbReference type="SUPFAM" id="SSF55846">
    <property type="entry name" value="N-acetylmuramoyl-L-alanine amidase-like"/>
    <property type="match status" value="1"/>
</dbReference>
<evidence type="ECO:0000313" key="3">
    <source>
        <dbReference type="Proteomes" id="UP001338137"/>
    </source>
</evidence>
<dbReference type="InterPro" id="IPR006619">
    <property type="entry name" value="PGRP_domain_met/bac"/>
</dbReference>
<evidence type="ECO:0000313" key="2">
    <source>
        <dbReference type="EMBL" id="MEC0231191.1"/>
    </source>
</evidence>
<dbReference type="RefSeq" id="WP_326075139.1">
    <property type="nucleotide sequence ID" value="NZ_JARLKY010000088.1"/>
</dbReference>
<dbReference type="SMART" id="SM00701">
    <property type="entry name" value="PGRP"/>
    <property type="match status" value="1"/>
</dbReference>
<evidence type="ECO:0000259" key="1">
    <source>
        <dbReference type="SMART" id="SM00701"/>
    </source>
</evidence>
<comment type="caution">
    <text evidence="2">The sequence shown here is derived from an EMBL/GenBank/DDBJ whole genome shotgun (WGS) entry which is preliminary data.</text>
</comment>
<accession>A0ABU6GAM1</accession>
<protein>
    <recommendedName>
        <fullName evidence="1">Peptidoglycan recognition protein family domain-containing protein</fullName>
    </recommendedName>
</protein>
<dbReference type="EMBL" id="JARLKY010000088">
    <property type="protein sequence ID" value="MEC0231191.1"/>
    <property type="molecule type" value="Genomic_DNA"/>
</dbReference>
<name>A0ABU6GAM1_9BACL</name>
<dbReference type="InterPro" id="IPR002502">
    <property type="entry name" value="Amidase_domain"/>
</dbReference>
<gene>
    <name evidence="2" type="ORF">P4I72_29250</name>
</gene>
<dbReference type="Pfam" id="PF01510">
    <property type="entry name" value="Amidase_2"/>
    <property type="match status" value="1"/>
</dbReference>
<proteinExistence type="predicted"/>
<dbReference type="Gene3D" id="3.40.80.10">
    <property type="entry name" value="Peptidoglycan recognition protein-like"/>
    <property type="match status" value="1"/>
</dbReference>
<dbReference type="Proteomes" id="UP001338137">
    <property type="component" value="Unassembled WGS sequence"/>
</dbReference>
<reference evidence="2 3" key="1">
    <citation type="submission" date="2023-03" db="EMBL/GenBank/DDBJ databases">
        <title>Bacillus Genome Sequencing.</title>
        <authorList>
            <person name="Dunlap C."/>
        </authorList>
    </citation>
    <scope>NUCLEOTIDE SEQUENCE [LARGE SCALE GENOMIC DNA]</scope>
    <source>
        <strain evidence="2 3">BD-533</strain>
    </source>
</reference>
<keyword evidence="3" id="KW-1185">Reference proteome</keyword>
<sequence>MPIRNISLLPNLPFNVLPIQDITDTLATRLPDPETPRTPDKITHIAVHHSAVEGGTIAGYADYHVNSLKWSHIGYHTVIKGNQIFQTNDLLTFSYHTSSNNSYTVSVSVSGDLSKRALTTDERNCLYATILTLMNIFKIPAENVLGHNEYPSNNTACPCIDMNQLRSDIKNIQMKMQQQDSWESKLTKISQMVNQFNYFNSLVKGGAADGNAVWAVSQQMQLYDVMKDKGYV</sequence>
<feature type="domain" description="Peptidoglycan recognition protein family" evidence="1">
    <location>
        <begin position="17"/>
        <end position="146"/>
    </location>
</feature>